<dbReference type="PANTHER" id="PTHR10122:SF0">
    <property type="entry name" value="CYTOCHROME C OXIDASE SUBUNIT 5B, ISOFORM A-RELATED"/>
    <property type="match status" value="1"/>
</dbReference>
<gene>
    <name evidence="5" type="primary">ABSGL_04377.1 scaffold 5409</name>
</gene>
<dbReference type="Proteomes" id="UP000078561">
    <property type="component" value="Unassembled WGS sequence"/>
</dbReference>
<dbReference type="InterPro" id="IPR002124">
    <property type="entry name" value="Cyt_c_oxidase_su5b"/>
</dbReference>
<name>A0A163JEM3_ABSGL</name>
<organism evidence="5">
    <name type="scientific">Absidia glauca</name>
    <name type="common">Pin mould</name>
    <dbReference type="NCBI Taxonomy" id="4829"/>
    <lineage>
        <taxon>Eukaryota</taxon>
        <taxon>Fungi</taxon>
        <taxon>Fungi incertae sedis</taxon>
        <taxon>Mucoromycota</taxon>
        <taxon>Mucoromycotina</taxon>
        <taxon>Mucoromycetes</taxon>
        <taxon>Mucorales</taxon>
        <taxon>Cunninghamellaceae</taxon>
        <taxon>Absidia</taxon>
    </lineage>
</organism>
<evidence type="ECO:0000256" key="1">
    <source>
        <dbReference type="ARBA" id="ARBA00022723"/>
    </source>
</evidence>
<evidence type="ECO:0000256" key="3">
    <source>
        <dbReference type="PIRSR" id="PIRSR602124-2"/>
    </source>
</evidence>
<dbReference type="AlphaFoldDB" id="A0A163JEM3"/>
<dbReference type="GO" id="GO:0005740">
    <property type="term" value="C:mitochondrial envelope"/>
    <property type="evidence" value="ECO:0007669"/>
    <property type="project" value="InterPro"/>
</dbReference>
<evidence type="ECO:0000256" key="2">
    <source>
        <dbReference type="ARBA" id="ARBA00022833"/>
    </source>
</evidence>
<feature type="binding site" evidence="3">
    <location>
        <position position="107"/>
    </location>
    <ligand>
        <name>Zn(2+)</name>
        <dbReference type="ChEBI" id="CHEBI:29105"/>
    </ligand>
</feature>
<dbReference type="GO" id="GO:0046872">
    <property type="term" value="F:metal ion binding"/>
    <property type="evidence" value="ECO:0007669"/>
    <property type="project" value="UniProtKB-KW"/>
</dbReference>
<feature type="binding site" evidence="3">
    <location>
        <position position="131"/>
    </location>
    <ligand>
        <name>Zn(2+)</name>
        <dbReference type="ChEBI" id="CHEBI:29105"/>
    </ligand>
</feature>
<dbReference type="GO" id="GO:0006123">
    <property type="term" value="P:mitochondrial electron transport, cytochrome c to oxygen"/>
    <property type="evidence" value="ECO:0007669"/>
    <property type="project" value="InterPro"/>
</dbReference>
<dbReference type="EMBL" id="LT552359">
    <property type="protein sequence ID" value="SAL98812.1"/>
    <property type="molecule type" value="Genomic_DNA"/>
</dbReference>
<protein>
    <submittedName>
        <fullName evidence="5">Uncharacterized protein</fullName>
    </submittedName>
</protein>
<accession>A0A163JEM3</accession>
<feature type="binding site" evidence="3">
    <location>
        <position position="115"/>
    </location>
    <ligand>
        <name>Zn(2+)</name>
        <dbReference type="ChEBI" id="CHEBI:29105"/>
    </ligand>
</feature>
<evidence type="ECO:0000313" key="5">
    <source>
        <dbReference type="EMBL" id="SAL98812.1"/>
    </source>
</evidence>
<dbReference type="PANTHER" id="PTHR10122">
    <property type="entry name" value="CYTOCHROME C OXIDASE SUBUNIT 5B, MITOCHONDRIAL"/>
    <property type="match status" value="1"/>
</dbReference>
<reference evidence="5" key="1">
    <citation type="submission" date="2016-04" db="EMBL/GenBank/DDBJ databases">
        <authorList>
            <person name="Evans L.H."/>
            <person name="Alamgir A."/>
            <person name="Owens N."/>
            <person name="Weber N.D."/>
            <person name="Virtaneva K."/>
            <person name="Barbian K."/>
            <person name="Babar A."/>
            <person name="Rosenke K."/>
        </authorList>
    </citation>
    <scope>NUCLEOTIDE SEQUENCE [LARGE SCALE GENOMIC DNA]</scope>
    <source>
        <strain evidence="5">CBS 101.48</strain>
    </source>
</reference>
<proteinExistence type="predicted"/>
<sequence length="152" mass="16526">MFALRRAAIRAAPLSARPAARSFSVFGARLSNAVSSETADKSFGPGASAGSVPTDIEQSTGLERDELLAKLEGRELFDIQPLEMTHLGTPKNPIVVKSHDAIRFVGCTGYPAESHDTIWLSLDKSHEHDRCPECGSVYKMDFVGSEDAHHHH</sequence>
<dbReference type="InParanoid" id="A0A163JEM3"/>
<keyword evidence="2 3" id="KW-0862">Zinc</keyword>
<dbReference type="SUPFAM" id="SSF57802">
    <property type="entry name" value="Rubredoxin-like"/>
    <property type="match status" value="1"/>
</dbReference>
<keyword evidence="1 3" id="KW-0479">Metal-binding</keyword>
<keyword evidence="6" id="KW-1185">Reference proteome</keyword>
<dbReference type="PROSITE" id="PS51359">
    <property type="entry name" value="COX5B_2"/>
    <property type="match status" value="1"/>
</dbReference>
<dbReference type="InterPro" id="IPR036972">
    <property type="entry name" value="Cyt_c_oxidase_su5b_sf"/>
</dbReference>
<dbReference type="FunCoup" id="A0A163JEM3">
    <property type="interactions" value="366"/>
</dbReference>
<evidence type="ECO:0000256" key="4">
    <source>
        <dbReference type="SAM" id="MobiDB-lite"/>
    </source>
</evidence>
<dbReference type="Gene3D" id="2.60.11.10">
    <property type="entry name" value="Cytochrome c oxidase, subunit Vb"/>
    <property type="match status" value="1"/>
</dbReference>
<dbReference type="CDD" id="cd00924">
    <property type="entry name" value="Cyt_c_Oxidase_Vb"/>
    <property type="match status" value="1"/>
</dbReference>
<dbReference type="STRING" id="4829.A0A163JEM3"/>
<feature type="binding site" evidence="3">
    <location>
        <position position="134"/>
    </location>
    <ligand>
        <name>Zn(2+)</name>
        <dbReference type="ChEBI" id="CHEBI:29105"/>
    </ligand>
</feature>
<dbReference type="Pfam" id="PF01215">
    <property type="entry name" value="COX5B"/>
    <property type="match status" value="1"/>
</dbReference>
<dbReference type="GO" id="GO:0045277">
    <property type="term" value="C:respiratory chain complex IV"/>
    <property type="evidence" value="ECO:0007669"/>
    <property type="project" value="InterPro"/>
</dbReference>
<feature type="region of interest" description="Disordered" evidence="4">
    <location>
        <begin position="37"/>
        <end position="60"/>
    </location>
</feature>
<evidence type="ECO:0000313" key="6">
    <source>
        <dbReference type="Proteomes" id="UP000078561"/>
    </source>
</evidence>
<dbReference type="OrthoDB" id="10249250at2759"/>
<dbReference type="OMA" id="FDMEPLQ"/>